<dbReference type="InterPro" id="IPR050238">
    <property type="entry name" value="DNA_Rep/Repair_Clamp_Loader"/>
</dbReference>
<dbReference type="NCBIfam" id="NF005677">
    <property type="entry name" value="PRK07471.1"/>
    <property type="match status" value="1"/>
</dbReference>
<dbReference type="PANTHER" id="PTHR11669">
    <property type="entry name" value="REPLICATION FACTOR C / DNA POLYMERASE III GAMMA-TAU SUBUNIT"/>
    <property type="match status" value="1"/>
</dbReference>
<evidence type="ECO:0000313" key="3">
    <source>
        <dbReference type="Proteomes" id="UP000609802"/>
    </source>
</evidence>
<dbReference type="EMBL" id="BNCH01000001">
    <property type="protein sequence ID" value="GHE88107.1"/>
    <property type="molecule type" value="Genomic_DNA"/>
</dbReference>
<evidence type="ECO:0000256" key="1">
    <source>
        <dbReference type="SAM" id="MobiDB-lite"/>
    </source>
</evidence>
<proteinExistence type="predicted"/>
<dbReference type="Pfam" id="PF13177">
    <property type="entry name" value="DNA_pol3_delta2"/>
    <property type="match status" value="1"/>
</dbReference>
<dbReference type="Gene3D" id="3.40.50.300">
    <property type="entry name" value="P-loop containing nucleotide triphosphate hydrolases"/>
    <property type="match status" value="1"/>
</dbReference>
<gene>
    <name evidence="2" type="ORF">GCM10016455_05250</name>
</gene>
<protein>
    <submittedName>
        <fullName evidence="2">DNA polymerase III subunit delta</fullName>
    </submittedName>
</protein>
<dbReference type="PANTHER" id="PTHR11669:SF8">
    <property type="entry name" value="DNA POLYMERASE III SUBUNIT DELTA"/>
    <property type="match status" value="1"/>
</dbReference>
<comment type="caution">
    <text evidence="2">The sequence shown here is derived from an EMBL/GenBank/DDBJ whole genome shotgun (WGS) entry which is preliminary data.</text>
</comment>
<sequence length="380" mass="40764">MSTGMSTDPDAIPEPDRIDGAPHPREAARVIGQDAAEAAFLTAYTSDRLHHGWLITGPRGVGKATLAWRIARFLLATPPDDGGMFAAPTPTSLDVSDDHPVARRLKALSEPGLFLLRRPWDEKNKRLKGDITVDEVRKLKHFFAMSSAGGGRRVVIVDVADQMNTSAANALLKLLEEPPEGAVLLLISHQPSRLLPTIRSRCRELRLSPLSPPDLAQVMAGLDETPSADETQRLGELAAGSAGDALRLLHLDGLAIYATLIEIFSAGRGFDRPRALKLANSAVGKANAERFELILRLFELFLARLARHGTGFPPGAEAAPGEAACLARLSPGPDAARGWASLQQELSARANHGRAVNLDPAALILDMVFRINETAARQAA</sequence>
<keyword evidence="3" id="KW-1185">Reference proteome</keyword>
<evidence type="ECO:0000313" key="2">
    <source>
        <dbReference type="EMBL" id="GHE88107.1"/>
    </source>
</evidence>
<name>A0ABQ3IRV1_9RHOB</name>
<dbReference type="InterPro" id="IPR027417">
    <property type="entry name" value="P-loop_NTPase"/>
</dbReference>
<dbReference type="Proteomes" id="UP000609802">
    <property type="component" value="Unassembled WGS sequence"/>
</dbReference>
<feature type="region of interest" description="Disordered" evidence="1">
    <location>
        <begin position="1"/>
        <end position="22"/>
    </location>
</feature>
<reference evidence="3" key="1">
    <citation type="journal article" date="2019" name="Int. J. Syst. Evol. Microbiol.">
        <title>The Global Catalogue of Microorganisms (GCM) 10K type strain sequencing project: providing services to taxonomists for standard genome sequencing and annotation.</title>
        <authorList>
            <consortium name="The Broad Institute Genomics Platform"/>
            <consortium name="The Broad Institute Genome Sequencing Center for Infectious Disease"/>
            <person name="Wu L."/>
            <person name="Ma J."/>
        </authorList>
    </citation>
    <scope>NUCLEOTIDE SEQUENCE [LARGE SCALE GENOMIC DNA]</scope>
    <source>
        <strain evidence="3">KCTC 42443</strain>
    </source>
</reference>
<organism evidence="2 3">
    <name type="scientific">Aliiroseovarius zhejiangensis</name>
    <dbReference type="NCBI Taxonomy" id="1632025"/>
    <lineage>
        <taxon>Bacteria</taxon>
        <taxon>Pseudomonadati</taxon>
        <taxon>Pseudomonadota</taxon>
        <taxon>Alphaproteobacteria</taxon>
        <taxon>Rhodobacterales</taxon>
        <taxon>Paracoccaceae</taxon>
        <taxon>Aliiroseovarius</taxon>
    </lineage>
</organism>
<dbReference type="SUPFAM" id="SSF52540">
    <property type="entry name" value="P-loop containing nucleoside triphosphate hydrolases"/>
    <property type="match status" value="1"/>
</dbReference>
<accession>A0ABQ3IRV1</accession>